<name>A0A0M0BN61_9ARCH</name>
<dbReference type="SUPFAM" id="SSF55326">
    <property type="entry name" value="PurM N-terminal domain-like"/>
    <property type="match status" value="1"/>
</dbReference>
<dbReference type="PANTHER" id="PTHR30303">
    <property type="entry name" value="HYDROGENASE ISOENZYMES FORMATION PROTEIN HYPE"/>
    <property type="match status" value="1"/>
</dbReference>
<feature type="domain" description="PurM-like N-terminal" evidence="2">
    <location>
        <begin position="39"/>
        <end position="145"/>
    </location>
</feature>
<dbReference type="PIRSF" id="PIRSF005644">
    <property type="entry name" value="Hdrgns_mtr_HypE"/>
    <property type="match status" value="1"/>
</dbReference>
<sequence>MPVIHRYPTGKVPADALQRIVFSRLGVPSGRLLQGPGVGEDAAVLDMGDRVLVVATDPITGAVGSVGWLAVHVNANDIASCGARPLWFLCVTLLPEGAGDGVLEEIMGQMHDACREVGVSIVGGHTETTPGLDRPILVGFMMGEVPRDGYVTTGGARPGDALIMTKGAGIEGTAILAVDLAPVLRGRVGEEALRRAESMLERISVVPEAMRAVEVGGVHSLHDPTEGGLLNGVWEMAEAAGVGVAVREEAIPVAAETRLICDALGIDPLKLLGSGSLLIAAEAGKADEIVSALRGIGVEASIIGEVKAGDEKRVLIKRDGRRVAIEMVEQDHLYKILDEYGMDVDGPA</sequence>
<evidence type="ECO:0000259" key="2">
    <source>
        <dbReference type="Pfam" id="PF00586"/>
    </source>
</evidence>
<dbReference type="InterPro" id="IPR036676">
    <property type="entry name" value="PurM-like_C_sf"/>
</dbReference>
<dbReference type="PANTHER" id="PTHR30303:SF4">
    <property type="entry name" value="HYDROGENASE EXPRESSION_FORMATION PROTEIN HYPE"/>
    <property type="match status" value="1"/>
</dbReference>
<dbReference type="PATRIC" id="fig|1685127.3.peg.1329"/>
<dbReference type="InterPro" id="IPR036921">
    <property type="entry name" value="PurM-like_N_sf"/>
</dbReference>
<dbReference type="Gene3D" id="3.90.650.10">
    <property type="entry name" value="PurM-like C-terminal domain"/>
    <property type="match status" value="1"/>
</dbReference>
<organism evidence="4 5">
    <name type="scientific">miscellaneous Crenarchaeota group-15 archaeon DG-45</name>
    <dbReference type="NCBI Taxonomy" id="1685127"/>
    <lineage>
        <taxon>Archaea</taxon>
        <taxon>Candidatus Bathyarchaeota</taxon>
        <taxon>MCG-15</taxon>
    </lineage>
</organism>
<dbReference type="Gene3D" id="3.30.1330.10">
    <property type="entry name" value="PurM-like, N-terminal domain"/>
    <property type="match status" value="1"/>
</dbReference>
<accession>A0A0M0BN61</accession>
<dbReference type="EMBL" id="LFWZ01000045">
    <property type="protein sequence ID" value="KON30002.1"/>
    <property type="molecule type" value="Genomic_DNA"/>
</dbReference>
<protein>
    <recommendedName>
        <fullName evidence="6">Hydrogenase</fullName>
    </recommendedName>
</protein>
<dbReference type="AlphaFoldDB" id="A0A0M0BN61"/>
<dbReference type="InterPro" id="IPR010918">
    <property type="entry name" value="PurM-like_C_dom"/>
</dbReference>
<evidence type="ECO:0008006" key="6">
    <source>
        <dbReference type="Google" id="ProtNLM"/>
    </source>
</evidence>
<dbReference type="Proteomes" id="UP000037210">
    <property type="component" value="Unassembled WGS sequence"/>
</dbReference>
<dbReference type="Pfam" id="PF00586">
    <property type="entry name" value="AIRS"/>
    <property type="match status" value="1"/>
</dbReference>
<evidence type="ECO:0000313" key="4">
    <source>
        <dbReference type="EMBL" id="KON30002.1"/>
    </source>
</evidence>
<evidence type="ECO:0000259" key="3">
    <source>
        <dbReference type="Pfam" id="PF02769"/>
    </source>
</evidence>
<reference evidence="4 5" key="1">
    <citation type="submission" date="2015-06" db="EMBL/GenBank/DDBJ databases">
        <title>New insights into the roles of widespread benthic archaea in carbon and nitrogen cycling.</title>
        <authorList>
            <person name="Lazar C.S."/>
            <person name="Baker B.J."/>
            <person name="Seitz K.W."/>
            <person name="Hyde A.S."/>
            <person name="Dick G.J."/>
            <person name="Hinrichs K.-U."/>
            <person name="Teske A.P."/>
        </authorList>
    </citation>
    <scope>NUCLEOTIDE SEQUENCE [LARGE SCALE GENOMIC DNA]</scope>
    <source>
        <strain evidence="4">DG-45</strain>
    </source>
</reference>
<evidence type="ECO:0000313" key="5">
    <source>
        <dbReference type="Proteomes" id="UP000037210"/>
    </source>
</evidence>
<dbReference type="GO" id="GO:0051604">
    <property type="term" value="P:protein maturation"/>
    <property type="evidence" value="ECO:0007669"/>
    <property type="project" value="TreeGrafter"/>
</dbReference>
<gene>
    <name evidence="4" type="ORF">AC482_05000</name>
</gene>
<dbReference type="SUPFAM" id="SSF56042">
    <property type="entry name" value="PurM C-terminal domain-like"/>
    <property type="match status" value="1"/>
</dbReference>
<dbReference type="CDD" id="cd06061">
    <property type="entry name" value="PurM-like1"/>
    <property type="match status" value="1"/>
</dbReference>
<dbReference type="InterPro" id="IPR011854">
    <property type="entry name" value="HypE"/>
</dbReference>
<evidence type="ECO:0000256" key="1">
    <source>
        <dbReference type="ARBA" id="ARBA00006243"/>
    </source>
</evidence>
<comment type="caution">
    <text evidence="4">The sequence shown here is derived from an EMBL/GenBank/DDBJ whole genome shotgun (WGS) entry which is preliminary data.</text>
</comment>
<comment type="similarity">
    <text evidence="1">Belongs to the HypE family.</text>
</comment>
<dbReference type="InterPro" id="IPR016188">
    <property type="entry name" value="PurM-like_N"/>
</dbReference>
<proteinExistence type="inferred from homology"/>
<feature type="domain" description="PurM-like C-terminal" evidence="3">
    <location>
        <begin position="157"/>
        <end position="315"/>
    </location>
</feature>
<dbReference type="Pfam" id="PF02769">
    <property type="entry name" value="AIRS_C"/>
    <property type="match status" value="1"/>
</dbReference>